<evidence type="ECO:0000313" key="1">
    <source>
        <dbReference type="EMBL" id="CAI9615588.1"/>
    </source>
</evidence>
<sequence length="107" mass="11644">MRGSTIPVLSSWVCTPAVPIMRGSHHPCAVPIMRGSHHPSPVPIMRGSHHPCTEFLCLYTRCAHYEGFPPSLCLMVGPSLCWSLLYRGVGTSLTGGHYSRMVGPLCL</sequence>
<protein>
    <recommendedName>
        <fullName evidence="3">Secreted protein</fullName>
    </recommendedName>
</protein>
<accession>A0ABN9H727</accession>
<organism evidence="1 2">
    <name type="scientific">Staurois parvus</name>
    <dbReference type="NCBI Taxonomy" id="386267"/>
    <lineage>
        <taxon>Eukaryota</taxon>
        <taxon>Metazoa</taxon>
        <taxon>Chordata</taxon>
        <taxon>Craniata</taxon>
        <taxon>Vertebrata</taxon>
        <taxon>Euteleostomi</taxon>
        <taxon>Amphibia</taxon>
        <taxon>Batrachia</taxon>
        <taxon>Anura</taxon>
        <taxon>Neobatrachia</taxon>
        <taxon>Ranoidea</taxon>
        <taxon>Ranidae</taxon>
        <taxon>Staurois</taxon>
    </lineage>
</organism>
<keyword evidence="2" id="KW-1185">Reference proteome</keyword>
<dbReference type="Proteomes" id="UP001162483">
    <property type="component" value="Unassembled WGS sequence"/>
</dbReference>
<feature type="non-terminal residue" evidence="1">
    <location>
        <position position="107"/>
    </location>
</feature>
<comment type="caution">
    <text evidence="1">The sequence shown here is derived from an EMBL/GenBank/DDBJ whole genome shotgun (WGS) entry which is preliminary data.</text>
</comment>
<gene>
    <name evidence="1" type="ORF">SPARVUS_LOCUS15261038</name>
</gene>
<evidence type="ECO:0008006" key="3">
    <source>
        <dbReference type="Google" id="ProtNLM"/>
    </source>
</evidence>
<evidence type="ECO:0000313" key="2">
    <source>
        <dbReference type="Proteomes" id="UP001162483"/>
    </source>
</evidence>
<dbReference type="EMBL" id="CATNWA010019894">
    <property type="protein sequence ID" value="CAI9615588.1"/>
    <property type="molecule type" value="Genomic_DNA"/>
</dbReference>
<proteinExistence type="predicted"/>
<reference evidence="1" key="1">
    <citation type="submission" date="2023-05" db="EMBL/GenBank/DDBJ databases">
        <authorList>
            <person name="Stuckert A."/>
        </authorList>
    </citation>
    <scope>NUCLEOTIDE SEQUENCE</scope>
</reference>
<name>A0ABN9H727_9NEOB</name>